<evidence type="ECO:0000313" key="8">
    <source>
        <dbReference type="EMBL" id="EQK99258.1"/>
    </source>
</evidence>
<dbReference type="GO" id="GO:0005886">
    <property type="term" value="C:plasma membrane"/>
    <property type="evidence" value="ECO:0007669"/>
    <property type="project" value="TreeGrafter"/>
</dbReference>
<evidence type="ECO:0000256" key="1">
    <source>
        <dbReference type="ARBA" id="ARBA00004141"/>
    </source>
</evidence>
<dbReference type="AlphaFoldDB" id="T5A9J9"/>
<dbReference type="GO" id="GO:0022857">
    <property type="term" value="F:transmembrane transporter activity"/>
    <property type="evidence" value="ECO:0007669"/>
    <property type="project" value="InterPro"/>
</dbReference>
<dbReference type="Pfam" id="PF07690">
    <property type="entry name" value="MFS_1"/>
    <property type="match status" value="1"/>
</dbReference>
<dbReference type="PRINTS" id="PR01036">
    <property type="entry name" value="TCRTETB"/>
</dbReference>
<evidence type="ECO:0000256" key="2">
    <source>
        <dbReference type="ARBA" id="ARBA00022692"/>
    </source>
</evidence>
<dbReference type="eggNOG" id="KOG0254">
    <property type="taxonomic scope" value="Eukaryota"/>
</dbReference>
<keyword evidence="2 6" id="KW-0812">Transmembrane</keyword>
<evidence type="ECO:0000259" key="7">
    <source>
        <dbReference type="PROSITE" id="PS50850"/>
    </source>
</evidence>
<protein>
    <submittedName>
        <fullName evidence="8">Major facilitator superfamily transporter</fullName>
    </submittedName>
</protein>
<dbReference type="EMBL" id="KE653527">
    <property type="protein sequence ID" value="EQK99258.1"/>
    <property type="molecule type" value="Genomic_DNA"/>
</dbReference>
<comment type="subcellular location">
    <subcellularLocation>
        <location evidence="1">Membrane</location>
        <topology evidence="1">Multi-pass membrane protein</topology>
    </subcellularLocation>
</comment>
<organism evidence="8 9">
    <name type="scientific">Ophiocordyceps sinensis (strain Co18 / CGMCC 3.14243)</name>
    <name type="common">Yarsagumba caterpillar fungus</name>
    <name type="synonym">Hirsutella sinensis</name>
    <dbReference type="NCBI Taxonomy" id="911162"/>
    <lineage>
        <taxon>Eukaryota</taxon>
        <taxon>Fungi</taxon>
        <taxon>Dikarya</taxon>
        <taxon>Ascomycota</taxon>
        <taxon>Pezizomycotina</taxon>
        <taxon>Sordariomycetes</taxon>
        <taxon>Hypocreomycetidae</taxon>
        <taxon>Hypocreales</taxon>
        <taxon>Ophiocordycipitaceae</taxon>
        <taxon>Ophiocordyceps</taxon>
    </lineage>
</organism>
<dbReference type="PANTHER" id="PTHR23501:SF43">
    <property type="entry name" value="MULTIDRUG TRANSPORTER, PUTATIVE (AFU_ORTHOLOGUE AFUA_6G03040)-RELATED"/>
    <property type="match status" value="1"/>
</dbReference>
<feature type="transmembrane region" description="Helical" evidence="6">
    <location>
        <begin position="105"/>
        <end position="124"/>
    </location>
</feature>
<feature type="transmembrane region" description="Helical" evidence="6">
    <location>
        <begin position="344"/>
        <end position="362"/>
    </location>
</feature>
<dbReference type="InterPro" id="IPR036259">
    <property type="entry name" value="MFS_trans_sf"/>
</dbReference>
<dbReference type="PANTHER" id="PTHR23501">
    <property type="entry name" value="MAJOR FACILITATOR SUPERFAMILY"/>
    <property type="match status" value="1"/>
</dbReference>
<feature type="region of interest" description="Disordered" evidence="5">
    <location>
        <begin position="1"/>
        <end position="25"/>
    </location>
</feature>
<evidence type="ECO:0000256" key="6">
    <source>
        <dbReference type="SAM" id="Phobius"/>
    </source>
</evidence>
<dbReference type="SUPFAM" id="SSF103473">
    <property type="entry name" value="MFS general substrate transporter"/>
    <property type="match status" value="1"/>
</dbReference>
<feature type="transmembrane region" description="Helical" evidence="6">
    <location>
        <begin position="374"/>
        <end position="393"/>
    </location>
</feature>
<evidence type="ECO:0000256" key="5">
    <source>
        <dbReference type="SAM" id="MobiDB-lite"/>
    </source>
</evidence>
<dbReference type="Gene3D" id="1.20.1720.10">
    <property type="entry name" value="Multidrug resistance protein D"/>
    <property type="match status" value="1"/>
</dbReference>
<evidence type="ECO:0000313" key="9">
    <source>
        <dbReference type="Proteomes" id="UP000019374"/>
    </source>
</evidence>
<dbReference type="Proteomes" id="UP000019374">
    <property type="component" value="Unassembled WGS sequence"/>
</dbReference>
<dbReference type="InterPro" id="IPR011701">
    <property type="entry name" value="MFS"/>
</dbReference>
<evidence type="ECO:0000256" key="3">
    <source>
        <dbReference type="ARBA" id="ARBA00022989"/>
    </source>
</evidence>
<feature type="transmembrane region" description="Helical" evidence="6">
    <location>
        <begin position="37"/>
        <end position="65"/>
    </location>
</feature>
<reference evidence="8 9" key="1">
    <citation type="journal article" date="2013" name="Chin. Sci. Bull.">
        <title>Genome survey uncovers the secrets of sex and lifestyle in caterpillar fungus.</title>
        <authorList>
            <person name="Hu X."/>
            <person name="Zhang Y."/>
            <person name="Xiao G."/>
            <person name="Zheng P."/>
            <person name="Xia Y."/>
            <person name="Zhang X."/>
            <person name="St Leger R.J."/>
            <person name="Liu X."/>
            <person name="Wang C."/>
        </authorList>
    </citation>
    <scope>NUCLEOTIDE SEQUENCE [LARGE SCALE GENOMIC DNA]</scope>
    <source>
        <strain evidence="9">Co18 / CGMCC 3.14243</strain>
        <tissue evidence="8">Fruit-body</tissue>
    </source>
</reference>
<feature type="transmembrane region" description="Helical" evidence="6">
    <location>
        <begin position="310"/>
        <end position="332"/>
    </location>
</feature>
<accession>T5A9J9</accession>
<feature type="transmembrane region" description="Helical" evidence="6">
    <location>
        <begin position="77"/>
        <end position="96"/>
    </location>
</feature>
<feature type="transmembrane region" description="Helical" evidence="6">
    <location>
        <begin position="162"/>
        <end position="181"/>
    </location>
</feature>
<dbReference type="Gene3D" id="1.20.1250.20">
    <property type="entry name" value="MFS general substrate transporter like domains"/>
    <property type="match status" value="1"/>
</dbReference>
<feature type="transmembrane region" description="Helical" evidence="6">
    <location>
        <begin position="130"/>
        <end position="150"/>
    </location>
</feature>
<dbReference type="OrthoDB" id="440553at2759"/>
<feature type="transmembrane region" description="Helical" evidence="6">
    <location>
        <begin position="267"/>
        <end position="289"/>
    </location>
</feature>
<keyword evidence="3 6" id="KW-1133">Transmembrane helix</keyword>
<feature type="region of interest" description="Disordered" evidence="5">
    <location>
        <begin position="534"/>
        <end position="564"/>
    </location>
</feature>
<feature type="transmembrane region" description="Helical" evidence="6">
    <location>
        <begin position="405"/>
        <end position="429"/>
    </location>
</feature>
<feature type="domain" description="Major facilitator superfamily (MFS) profile" evidence="7">
    <location>
        <begin position="40"/>
        <end position="531"/>
    </location>
</feature>
<gene>
    <name evidence="8" type="ORF">OCS_05026</name>
</gene>
<evidence type="ECO:0000256" key="4">
    <source>
        <dbReference type="ARBA" id="ARBA00023136"/>
    </source>
</evidence>
<feature type="transmembrane region" description="Helical" evidence="6">
    <location>
        <begin position="193"/>
        <end position="214"/>
    </location>
</feature>
<dbReference type="InterPro" id="IPR020846">
    <property type="entry name" value="MFS_dom"/>
</dbReference>
<keyword evidence="4 6" id="KW-0472">Membrane</keyword>
<sequence length="564" mass="60057">MEKSGAQSTRPEGNTPPDSDSSPRPVMKGPAIPLWRFWLLSVGVCLGLFLSMIDSTIVATSLYSIGAEFDTVDSVNWVALAYTLAYLGCAVTFASFSDVIGRRNAFVVAYVIFFCFSLACGFAQNLPQLIAFRAFQGIGGSGLYSLTMIILPEVCPHQLRQYIGSIIGIVIAGSGALGPVLGGLLTHYGRWRWVFWTNRASGPIGFVSLTIFLSTWPKADQLPTIQRHSGKDFDYAGSVLVIAASVLVVYAFQIAGEVTESVWGNAVFIAPFVAGVVGWIALLTWEHVVETRLDHRFAPAFPISLFRNRAYAAGAASTLFLGYPYLLLIYLFPLRAQVVSGKSALGAGIMLLPMLGTSALGSAISGKINSKKNVLWETLLVGACLMTLGSGLLTTVSGAKDDSKALGFLAFSGLGFGLSTAAATILVTVEAPPRQQAVAQGILAQLRVLGGSLGISTSTIFVHAEAKRYFAGILTERERATLGRDGYTLSSEQWEAIHLAYSESFRKGMVAAAAVSGAAVLLTLGGYQRRRGGFEDQRQAPMEVDGSNETSGASTRGRDVARIA</sequence>
<proteinExistence type="predicted"/>
<dbReference type="HOGENOM" id="CLU_000960_22_2_1"/>
<name>T5A9J9_OPHSC</name>
<dbReference type="PROSITE" id="PS50850">
    <property type="entry name" value="MFS"/>
    <property type="match status" value="1"/>
</dbReference>
<feature type="transmembrane region" description="Helical" evidence="6">
    <location>
        <begin position="235"/>
        <end position="255"/>
    </location>
</feature>
<feature type="compositionally biased region" description="Polar residues" evidence="5">
    <location>
        <begin position="1"/>
        <end position="22"/>
    </location>
</feature>